<dbReference type="CDD" id="cd01948">
    <property type="entry name" value="EAL"/>
    <property type="match status" value="1"/>
</dbReference>
<evidence type="ECO:0000256" key="1">
    <source>
        <dbReference type="PROSITE-ProRule" id="PRU00169"/>
    </source>
</evidence>
<dbReference type="InterPro" id="IPR052155">
    <property type="entry name" value="Biofilm_reg_signaling"/>
</dbReference>
<dbReference type="PANTHER" id="PTHR44757:SF2">
    <property type="entry name" value="BIOFILM ARCHITECTURE MAINTENANCE PROTEIN MBAA"/>
    <property type="match status" value="1"/>
</dbReference>
<comment type="caution">
    <text evidence="6">The sequence shown here is derived from an EMBL/GenBank/DDBJ whole genome shotgun (WGS) entry which is preliminary data.</text>
</comment>
<dbReference type="SUPFAM" id="SSF141868">
    <property type="entry name" value="EAL domain-like"/>
    <property type="match status" value="1"/>
</dbReference>
<feature type="domain" description="Response regulatory" evidence="2">
    <location>
        <begin position="9"/>
        <end position="124"/>
    </location>
</feature>
<dbReference type="Gene3D" id="3.20.20.450">
    <property type="entry name" value="EAL domain"/>
    <property type="match status" value="1"/>
</dbReference>
<dbReference type="OrthoDB" id="9816034at2"/>
<dbReference type="PROSITE" id="PS50887">
    <property type="entry name" value="GGDEF"/>
    <property type="match status" value="1"/>
</dbReference>
<evidence type="ECO:0000313" key="7">
    <source>
        <dbReference type="Proteomes" id="UP000176037"/>
    </source>
</evidence>
<gene>
    <name evidence="6" type="ORF">BFC17_15100</name>
</gene>
<dbReference type="SUPFAM" id="SSF55785">
    <property type="entry name" value="PYP-like sensor domain (PAS domain)"/>
    <property type="match status" value="1"/>
</dbReference>
<dbReference type="Proteomes" id="UP000176037">
    <property type="component" value="Unassembled WGS sequence"/>
</dbReference>
<accession>A0A1E8FG48</accession>
<dbReference type="InterPro" id="IPR029787">
    <property type="entry name" value="Nucleotide_cyclase"/>
</dbReference>
<dbReference type="InterPro" id="IPR000014">
    <property type="entry name" value="PAS"/>
</dbReference>
<evidence type="ECO:0008006" key="8">
    <source>
        <dbReference type="Google" id="ProtNLM"/>
    </source>
</evidence>
<keyword evidence="7" id="KW-1185">Reference proteome</keyword>
<dbReference type="InterPro" id="IPR013767">
    <property type="entry name" value="PAS_fold"/>
</dbReference>
<dbReference type="NCBIfam" id="TIGR00229">
    <property type="entry name" value="sensory_box"/>
    <property type="match status" value="1"/>
</dbReference>
<dbReference type="AlphaFoldDB" id="A0A1E8FG48"/>
<dbReference type="Gene3D" id="3.30.450.20">
    <property type="entry name" value="PAS domain"/>
    <property type="match status" value="1"/>
</dbReference>
<dbReference type="NCBIfam" id="TIGR00254">
    <property type="entry name" value="GGDEF"/>
    <property type="match status" value="1"/>
</dbReference>
<dbReference type="EMBL" id="MJIC01000010">
    <property type="protein sequence ID" value="OFI34894.1"/>
    <property type="molecule type" value="Genomic_DNA"/>
</dbReference>
<dbReference type="PROSITE" id="PS50112">
    <property type="entry name" value="PAS"/>
    <property type="match status" value="1"/>
</dbReference>
<dbReference type="InterPro" id="IPR001789">
    <property type="entry name" value="Sig_transdc_resp-reg_receiver"/>
</dbReference>
<dbReference type="RefSeq" id="WP_070175812.1">
    <property type="nucleotide sequence ID" value="NZ_BMJR01000001.1"/>
</dbReference>
<dbReference type="Gene3D" id="3.30.70.270">
    <property type="match status" value="1"/>
</dbReference>
<dbReference type="SUPFAM" id="SSF55073">
    <property type="entry name" value="Nucleotide cyclase"/>
    <property type="match status" value="1"/>
</dbReference>
<dbReference type="STRING" id="1856405.BFC17_15100"/>
<protein>
    <recommendedName>
        <fullName evidence="8">Two-component system response regulator</fullName>
    </recommendedName>
</protein>
<dbReference type="PANTHER" id="PTHR44757">
    <property type="entry name" value="DIGUANYLATE CYCLASE DGCP"/>
    <property type="match status" value="1"/>
</dbReference>
<dbReference type="CDD" id="cd00130">
    <property type="entry name" value="PAS"/>
    <property type="match status" value="1"/>
</dbReference>
<feature type="domain" description="EAL" evidence="4">
    <location>
        <begin position="448"/>
        <end position="701"/>
    </location>
</feature>
<evidence type="ECO:0000259" key="3">
    <source>
        <dbReference type="PROSITE" id="PS50112"/>
    </source>
</evidence>
<reference evidence="6 7" key="1">
    <citation type="submission" date="2016-09" db="EMBL/GenBank/DDBJ databases">
        <title>Alteromonas lipolytica, a new species isolated from sea water.</title>
        <authorList>
            <person name="Wu Y.-H."/>
            <person name="Cheng H."/>
            <person name="Xu X.-W."/>
        </authorList>
    </citation>
    <scope>NUCLEOTIDE SEQUENCE [LARGE SCALE GENOMIC DNA]</scope>
    <source>
        <strain evidence="6 7">JW12</strain>
    </source>
</reference>
<dbReference type="InterPro" id="IPR035965">
    <property type="entry name" value="PAS-like_dom_sf"/>
</dbReference>
<dbReference type="SMART" id="SM00267">
    <property type="entry name" value="GGDEF"/>
    <property type="match status" value="1"/>
</dbReference>
<dbReference type="CDD" id="cd01949">
    <property type="entry name" value="GGDEF"/>
    <property type="match status" value="1"/>
</dbReference>
<evidence type="ECO:0000313" key="6">
    <source>
        <dbReference type="EMBL" id="OFI34894.1"/>
    </source>
</evidence>
<keyword evidence="1" id="KW-0597">Phosphoprotein</keyword>
<dbReference type="InterPro" id="IPR035919">
    <property type="entry name" value="EAL_sf"/>
</dbReference>
<dbReference type="Pfam" id="PF00072">
    <property type="entry name" value="Response_reg"/>
    <property type="match status" value="1"/>
</dbReference>
<dbReference type="Pfam" id="PF00563">
    <property type="entry name" value="EAL"/>
    <property type="match status" value="1"/>
</dbReference>
<evidence type="ECO:0000259" key="2">
    <source>
        <dbReference type="PROSITE" id="PS50110"/>
    </source>
</evidence>
<dbReference type="GO" id="GO:0006355">
    <property type="term" value="P:regulation of DNA-templated transcription"/>
    <property type="evidence" value="ECO:0007669"/>
    <property type="project" value="InterPro"/>
</dbReference>
<feature type="domain" description="PAS" evidence="3">
    <location>
        <begin position="143"/>
        <end position="216"/>
    </location>
</feature>
<evidence type="ECO:0000259" key="5">
    <source>
        <dbReference type="PROSITE" id="PS50887"/>
    </source>
</evidence>
<dbReference type="InterPro" id="IPR001633">
    <property type="entry name" value="EAL_dom"/>
</dbReference>
<dbReference type="PROSITE" id="PS50883">
    <property type="entry name" value="EAL"/>
    <property type="match status" value="1"/>
</dbReference>
<feature type="modified residue" description="4-aspartylphosphate" evidence="1">
    <location>
        <position position="57"/>
    </location>
</feature>
<dbReference type="InterPro" id="IPR043128">
    <property type="entry name" value="Rev_trsase/Diguanyl_cyclase"/>
</dbReference>
<dbReference type="GO" id="GO:0000160">
    <property type="term" value="P:phosphorelay signal transduction system"/>
    <property type="evidence" value="ECO:0007669"/>
    <property type="project" value="InterPro"/>
</dbReference>
<organism evidence="6 7">
    <name type="scientific">Alteromonas lipolytica</name>
    <dbReference type="NCBI Taxonomy" id="1856405"/>
    <lineage>
        <taxon>Bacteria</taxon>
        <taxon>Pseudomonadati</taxon>
        <taxon>Pseudomonadota</taxon>
        <taxon>Gammaproteobacteria</taxon>
        <taxon>Alteromonadales</taxon>
        <taxon>Alteromonadaceae</taxon>
        <taxon>Alteromonas/Salinimonas group</taxon>
        <taxon>Alteromonas</taxon>
    </lineage>
</organism>
<evidence type="ECO:0000259" key="4">
    <source>
        <dbReference type="PROSITE" id="PS50883"/>
    </source>
</evidence>
<proteinExistence type="predicted"/>
<dbReference type="Pfam" id="PF00990">
    <property type="entry name" value="GGDEF"/>
    <property type="match status" value="1"/>
</dbReference>
<dbReference type="Pfam" id="PF00989">
    <property type="entry name" value="PAS"/>
    <property type="match status" value="1"/>
</dbReference>
<dbReference type="SMART" id="SM00052">
    <property type="entry name" value="EAL"/>
    <property type="match status" value="1"/>
</dbReference>
<dbReference type="SUPFAM" id="SSF52172">
    <property type="entry name" value="CheY-like"/>
    <property type="match status" value="1"/>
</dbReference>
<sequence length="704" mass="78788">MHVDADQGCVLAVDDQVSELLIIEEALGSYYKIVTTSSPTEAIKLAKLHRPDVILLDIEMPGMDGFELCKTLQAIPDLASSSFIFITSHHSVEMESRALRLGASDFIPKPIHVEVCRLRVKSQMIIKQQAFALSKSFKDLHREKKYLHTILRSIGDAVITTDKNGIVSFLNPIAERLTGWQEKQAAGTPIDVVMDLREASTNTTMANPIYFALEQQRTVAMAMNAKLVSQNGTEYRVEDSASPIFDPLTNTLLGGVMVFRDVTEAIAMSTQMTHITHHDHLTGLPNRVLLHDRMLQAIQARGNSDRLIAVLLIDLDNFKYLNDSLGHQTGDAIIVHLASRLEDIAQNNATVSRIGGDEFVFLMPTCKQLAQINQMAQQLIHEINQPFSVGDEEHRLTVSMGISVYPVDASSPEELISHADTAMYKVKHANKNGFAYYSDELYEGMKERVVNEKLLHKRLKEKSLLVYFQPKYRLADNTVSGMEALVRIKDDDDNIISPLSFIPVAEETGLIIELGNQVLDQSCALARQLLTEGNPIKIAVNVSASQFNDTRFTAIVADILLKHELPAKYLELEITESALIENINSANKTMRQLRKIGVSIALDDFGTGYSSLSYLRNFNFNVLKIDRSFVKDLDKDEQAQNIVMAIVTLARSLDLQIVCEGIETEHQLTFLKRIGCHEGQGFYFTQPLPYEQLKSRLYLPNDDA</sequence>
<dbReference type="PROSITE" id="PS50110">
    <property type="entry name" value="RESPONSE_REGULATORY"/>
    <property type="match status" value="1"/>
</dbReference>
<feature type="domain" description="GGDEF" evidence="5">
    <location>
        <begin position="306"/>
        <end position="439"/>
    </location>
</feature>
<dbReference type="SMART" id="SM00448">
    <property type="entry name" value="REC"/>
    <property type="match status" value="1"/>
</dbReference>
<name>A0A1E8FG48_9ALTE</name>
<dbReference type="Gene3D" id="3.40.50.2300">
    <property type="match status" value="1"/>
</dbReference>
<dbReference type="InterPro" id="IPR011006">
    <property type="entry name" value="CheY-like_superfamily"/>
</dbReference>
<dbReference type="InterPro" id="IPR000160">
    <property type="entry name" value="GGDEF_dom"/>
</dbReference>